<evidence type="ECO:0000256" key="7">
    <source>
        <dbReference type="ARBA" id="ARBA00022801"/>
    </source>
</evidence>
<evidence type="ECO:0000313" key="26">
    <source>
        <dbReference type="Proteomes" id="UP000602395"/>
    </source>
</evidence>
<evidence type="ECO:0000256" key="9">
    <source>
        <dbReference type="ARBA" id="ARBA00022946"/>
    </source>
</evidence>
<evidence type="ECO:0000256" key="11">
    <source>
        <dbReference type="ARBA" id="ARBA00023136"/>
    </source>
</evidence>
<dbReference type="Gene3D" id="3.10.129.10">
    <property type="entry name" value="Hotdog Thioesterase"/>
    <property type="match status" value="1"/>
</dbReference>
<evidence type="ECO:0000256" key="5">
    <source>
        <dbReference type="ARBA" id="ARBA00022490"/>
    </source>
</evidence>
<evidence type="ECO:0000256" key="14">
    <source>
        <dbReference type="ARBA" id="ARBA00037002"/>
    </source>
</evidence>
<evidence type="ECO:0000256" key="4">
    <source>
        <dbReference type="ARBA" id="ARBA00022475"/>
    </source>
</evidence>
<comment type="catalytic activity">
    <reaction evidence="13">
        <text>(5Z,8Z,11Z,14Z)-eicosatetraenoyl-CoA + H2O = (5Z,8Z,11Z,14Z)-eicosatetraenoate + CoA + H(+)</text>
        <dbReference type="Rhea" id="RHEA:40151"/>
        <dbReference type="ChEBI" id="CHEBI:15377"/>
        <dbReference type="ChEBI" id="CHEBI:15378"/>
        <dbReference type="ChEBI" id="CHEBI:32395"/>
        <dbReference type="ChEBI" id="CHEBI:57287"/>
        <dbReference type="ChEBI" id="CHEBI:57368"/>
    </reaction>
    <physiologicalReaction direction="left-to-right" evidence="13">
        <dbReference type="Rhea" id="RHEA:40152"/>
    </physiologicalReaction>
</comment>
<dbReference type="EC" id="3.1.2.2" evidence="16"/>
<comment type="catalytic activity">
    <reaction evidence="22">
        <text>dodecanoyl-CoA + H2O = dodecanoate + CoA + H(+)</text>
        <dbReference type="Rhea" id="RHEA:30135"/>
        <dbReference type="ChEBI" id="CHEBI:15377"/>
        <dbReference type="ChEBI" id="CHEBI:15378"/>
        <dbReference type="ChEBI" id="CHEBI:18262"/>
        <dbReference type="ChEBI" id="CHEBI:57287"/>
        <dbReference type="ChEBI" id="CHEBI:57375"/>
    </reaction>
    <physiologicalReaction direction="left-to-right" evidence="22">
        <dbReference type="Rhea" id="RHEA:30136"/>
    </physiologicalReaction>
</comment>
<comment type="subcellular location">
    <subcellularLocation>
        <location evidence="3">Cell projection</location>
        <location evidence="3">Ruffle membrane</location>
    </subcellularLocation>
    <subcellularLocation>
        <location evidence="2">Cytoplasm</location>
    </subcellularLocation>
    <subcellularLocation>
        <location evidence="1">Membrane</location>
        <topology evidence="1">Peripheral membrane protein</topology>
    </subcellularLocation>
</comment>
<dbReference type="EMBL" id="JACWMS010000005">
    <property type="protein sequence ID" value="MBD1322048.1"/>
    <property type="molecule type" value="Genomic_DNA"/>
</dbReference>
<dbReference type="InterPro" id="IPR052365">
    <property type="entry name" value="THEM4/THEM5_acyl-CoA_thioest"/>
</dbReference>
<keyword evidence="5" id="KW-0963">Cytoplasm</keyword>
<evidence type="ECO:0000256" key="18">
    <source>
        <dbReference type="ARBA" id="ARBA00043210"/>
    </source>
</evidence>
<evidence type="ECO:0000256" key="2">
    <source>
        <dbReference type="ARBA" id="ARBA00004496"/>
    </source>
</evidence>
<keyword evidence="9" id="KW-0809">Transit peptide</keyword>
<feature type="domain" description="Thioesterase" evidence="24">
    <location>
        <begin position="120"/>
        <end position="189"/>
    </location>
</feature>
<comment type="catalytic activity">
    <reaction evidence="20">
        <text>hexadecanoyl-CoA + H2O = hexadecanoate + CoA + H(+)</text>
        <dbReference type="Rhea" id="RHEA:16645"/>
        <dbReference type="ChEBI" id="CHEBI:7896"/>
        <dbReference type="ChEBI" id="CHEBI:15377"/>
        <dbReference type="ChEBI" id="CHEBI:15378"/>
        <dbReference type="ChEBI" id="CHEBI:57287"/>
        <dbReference type="ChEBI" id="CHEBI:57379"/>
        <dbReference type="EC" id="3.1.2.2"/>
    </reaction>
    <physiologicalReaction direction="left-to-right" evidence="20">
        <dbReference type="Rhea" id="RHEA:16646"/>
    </physiologicalReaction>
</comment>
<comment type="caution">
    <text evidence="25">The sequence shown here is derived from an EMBL/GenBank/DDBJ whole genome shotgun (WGS) entry which is preliminary data.</text>
</comment>
<evidence type="ECO:0000256" key="12">
    <source>
        <dbReference type="ARBA" id="ARBA00023273"/>
    </source>
</evidence>
<keyword evidence="7" id="KW-0378">Hydrolase</keyword>
<evidence type="ECO:0000259" key="24">
    <source>
        <dbReference type="Pfam" id="PF03061"/>
    </source>
</evidence>
<comment type="similarity">
    <text evidence="15">Belongs to the THEM4/THEM5 thioesterase family.</text>
</comment>
<dbReference type="PANTHER" id="PTHR12418">
    <property type="entry name" value="ACYL-COENZYME A THIOESTERASE THEM4"/>
    <property type="match status" value="1"/>
</dbReference>
<evidence type="ECO:0000256" key="20">
    <source>
        <dbReference type="ARBA" id="ARBA00047734"/>
    </source>
</evidence>
<protein>
    <recommendedName>
        <fullName evidence="17">Acyl-coenzyme A thioesterase THEM4</fullName>
        <ecNumber evidence="16">3.1.2.2</ecNumber>
    </recommendedName>
    <alternativeName>
        <fullName evidence="18">Thioesterase superfamily member 4</fullName>
    </alternativeName>
</protein>
<evidence type="ECO:0000256" key="22">
    <source>
        <dbReference type="ARBA" id="ARBA00048074"/>
    </source>
</evidence>
<evidence type="ECO:0000256" key="1">
    <source>
        <dbReference type="ARBA" id="ARBA00004170"/>
    </source>
</evidence>
<keyword evidence="8" id="KW-0276">Fatty acid metabolism</keyword>
<accession>A0ABR7WHT1</accession>
<evidence type="ECO:0000256" key="13">
    <source>
        <dbReference type="ARBA" id="ARBA00035852"/>
    </source>
</evidence>
<keyword evidence="12" id="KW-0966">Cell projection</keyword>
<keyword evidence="4" id="KW-1003">Cell membrane</keyword>
<evidence type="ECO:0000256" key="17">
    <source>
        <dbReference type="ARBA" id="ARBA00040123"/>
    </source>
</evidence>
<evidence type="ECO:0000256" key="15">
    <source>
        <dbReference type="ARBA" id="ARBA00038456"/>
    </source>
</evidence>
<keyword evidence="10" id="KW-0443">Lipid metabolism</keyword>
<dbReference type="RefSeq" id="WP_164309869.1">
    <property type="nucleotide sequence ID" value="NZ_BAABAD010000004.1"/>
</dbReference>
<comment type="catalytic activity">
    <reaction evidence="23">
        <text>tetradecanoyl-CoA + H2O = tetradecanoate + CoA + H(+)</text>
        <dbReference type="Rhea" id="RHEA:40119"/>
        <dbReference type="ChEBI" id="CHEBI:15377"/>
        <dbReference type="ChEBI" id="CHEBI:15378"/>
        <dbReference type="ChEBI" id="CHEBI:30807"/>
        <dbReference type="ChEBI" id="CHEBI:57287"/>
        <dbReference type="ChEBI" id="CHEBI:57385"/>
    </reaction>
    <physiologicalReaction direction="left-to-right" evidence="23">
        <dbReference type="Rhea" id="RHEA:40120"/>
    </physiologicalReaction>
</comment>
<dbReference type="CDD" id="cd03443">
    <property type="entry name" value="PaaI_thioesterase"/>
    <property type="match status" value="1"/>
</dbReference>
<evidence type="ECO:0000256" key="16">
    <source>
        <dbReference type="ARBA" id="ARBA00038848"/>
    </source>
</evidence>
<name>A0ABR7WHT1_9ACTN</name>
<evidence type="ECO:0000256" key="21">
    <source>
        <dbReference type="ARBA" id="ARBA00047969"/>
    </source>
</evidence>
<sequence length="218" mass="23355">MSGYITEEIPAEELTRQIEQARELGDSVRRLVTATVVTDVGEEELAEARAHIDAAAEILERSRIDSSFGLRFNSDGRLRNWGNAVEGIRNPLAPPVEFHAEADHVWAEFDLGPQYEGPPGLVHGGVIGLILDQVLGNAAVNAGSPGMTGTLTIRYRQGTALGPIRVEGRLDRTEGHKSFASGTISTADGLCAEAEGIFIMPRWARGLDASRQLGVGDA</sequence>
<evidence type="ECO:0000256" key="10">
    <source>
        <dbReference type="ARBA" id="ARBA00023098"/>
    </source>
</evidence>
<proteinExistence type="inferred from homology"/>
<dbReference type="Pfam" id="PF03061">
    <property type="entry name" value="4HBT"/>
    <property type="match status" value="1"/>
</dbReference>
<gene>
    <name evidence="25" type="ORF">IDF66_20930</name>
</gene>
<evidence type="ECO:0000256" key="19">
    <source>
        <dbReference type="ARBA" id="ARBA00047588"/>
    </source>
</evidence>
<comment type="catalytic activity">
    <reaction evidence="19">
        <text>octanoyl-CoA + H2O = octanoate + CoA + H(+)</text>
        <dbReference type="Rhea" id="RHEA:30143"/>
        <dbReference type="ChEBI" id="CHEBI:15377"/>
        <dbReference type="ChEBI" id="CHEBI:15378"/>
        <dbReference type="ChEBI" id="CHEBI:25646"/>
        <dbReference type="ChEBI" id="CHEBI:57287"/>
        <dbReference type="ChEBI" id="CHEBI:57386"/>
    </reaction>
    <physiologicalReaction direction="left-to-right" evidence="19">
        <dbReference type="Rhea" id="RHEA:30144"/>
    </physiologicalReaction>
</comment>
<reference evidence="25 26" key="1">
    <citation type="submission" date="2020-09" db="EMBL/GenBank/DDBJ databases">
        <title>Novel species in genus Gordonia.</title>
        <authorList>
            <person name="Zhang G."/>
        </authorList>
    </citation>
    <scope>NUCLEOTIDE SEQUENCE [LARGE SCALE GENOMIC DNA]</scope>
    <source>
        <strain evidence="25 26">ON-33</strain>
    </source>
</reference>
<evidence type="ECO:0000313" key="25">
    <source>
        <dbReference type="EMBL" id="MBD1322048.1"/>
    </source>
</evidence>
<comment type="catalytic activity">
    <reaction evidence="21">
        <text>decanoyl-CoA + H2O = decanoate + CoA + H(+)</text>
        <dbReference type="Rhea" id="RHEA:40059"/>
        <dbReference type="ChEBI" id="CHEBI:15377"/>
        <dbReference type="ChEBI" id="CHEBI:15378"/>
        <dbReference type="ChEBI" id="CHEBI:27689"/>
        <dbReference type="ChEBI" id="CHEBI:57287"/>
        <dbReference type="ChEBI" id="CHEBI:61430"/>
    </reaction>
    <physiologicalReaction direction="left-to-right" evidence="21">
        <dbReference type="Rhea" id="RHEA:40060"/>
    </physiologicalReaction>
</comment>
<dbReference type="SUPFAM" id="SSF54637">
    <property type="entry name" value="Thioesterase/thiol ester dehydrase-isomerase"/>
    <property type="match status" value="1"/>
</dbReference>
<evidence type="ECO:0000256" key="6">
    <source>
        <dbReference type="ARBA" id="ARBA00022703"/>
    </source>
</evidence>
<dbReference type="InterPro" id="IPR029069">
    <property type="entry name" value="HotDog_dom_sf"/>
</dbReference>
<dbReference type="Proteomes" id="UP000602395">
    <property type="component" value="Unassembled WGS sequence"/>
</dbReference>
<organism evidence="25 26">
    <name type="scientific">Gordonia hankookensis</name>
    <dbReference type="NCBI Taxonomy" id="589403"/>
    <lineage>
        <taxon>Bacteria</taxon>
        <taxon>Bacillati</taxon>
        <taxon>Actinomycetota</taxon>
        <taxon>Actinomycetes</taxon>
        <taxon>Mycobacteriales</taxon>
        <taxon>Gordoniaceae</taxon>
        <taxon>Gordonia</taxon>
    </lineage>
</organism>
<keyword evidence="6" id="KW-0053">Apoptosis</keyword>
<comment type="catalytic activity">
    <reaction evidence="14">
        <text>(9Z)-octadecenoyl-CoA + H2O = (9Z)-octadecenoate + CoA + H(+)</text>
        <dbReference type="Rhea" id="RHEA:40139"/>
        <dbReference type="ChEBI" id="CHEBI:15377"/>
        <dbReference type="ChEBI" id="CHEBI:15378"/>
        <dbReference type="ChEBI" id="CHEBI:30823"/>
        <dbReference type="ChEBI" id="CHEBI:57287"/>
        <dbReference type="ChEBI" id="CHEBI:57387"/>
    </reaction>
    <physiologicalReaction direction="left-to-right" evidence="14">
        <dbReference type="Rhea" id="RHEA:40140"/>
    </physiologicalReaction>
</comment>
<dbReference type="PANTHER" id="PTHR12418:SF19">
    <property type="entry name" value="ACYL-COENZYME A THIOESTERASE THEM4"/>
    <property type="match status" value="1"/>
</dbReference>
<keyword evidence="26" id="KW-1185">Reference proteome</keyword>
<evidence type="ECO:0000256" key="3">
    <source>
        <dbReference type="ARBA" id="ARBA00004632"/>
    </source>
</evidence>
<evidence type="ECO:0000256" key="23">
    <source>
        <dbReference type="ARBA" id="ARBA00048180"/>
    </source>
</evidence>
<evidence type="ECO:0000256" key="8">
    <source>
        <dbReference type="ARBA" id="ARBA00022832"/>
    </source>
</evidence>
<keyword evidence="11" id="KW-0472">Membrane</keyword>
<dbReference type="InterPro" id="IPR006683">
    <property type="entry name" value="Thioestr_dom"/>
</dbReference>